<name>A0ABD0XDA5_UMBPY</name>
<feature type="region of interest" description="Disordered" evidence="1">
    <location>
        <begin position="69"/>
        <end position="93"/>
    </location>
</feature>
<comment type="caution">
    <text evidence="2">The sequence shown here is derived from an EMBL/GenBank/DDBJ whole genome shotgun (WGS) entry which is preliminary data.</text>
</comment>
<proteinExistence type="predicted"/>
<dbReference type="Proteomes" id="UP001557470">
    <property type="component" value="Unassembled WGS sequence"/>
</dbReference>
<dbReference type="EMBL" id="JAGEUA010000004">
    <property type="protein sequence ID" value="KAL0984262.1"/>
    <property type="molecule type" value="Genomic_DNA"/>
</dbReference>
<organism evidence="2 3">
    <name type="scientific">Umbra pygmaea</name>
    <name type="common">Eastern mudminnow</name>
    <dbReference type="NCBI Taxonomy" id="75934"/>
    <lineage>
        <taxon>Eukaryota</taxon>
        <taxon>Metazoa</taxon>
        <taxon>Chordata</taxon>
        <taxon>Craniata</taxon>
        <taxon>Vertebrata</taxon>
        <taxon>Euteleostomi</taxon>
        <taxon>Actinopterygii</taxon>
        <taxon>Neopterygii</taxon>
        <taxon>Teleostei</taxon>
        <taxon>Protacanthopterygii</taxon>
        <taxon>Esociformes</taxon>
        <taxon>Umbridae</taxon>
        <taxon>Umbra</taxon>
    </lineage>
</organism>
<reference evidence="2 3" key="1">
    <citation type="submission" date="2024-06" db="EMBL/GenBank/DDBJ databases">
        <authorList>
            <person name="Pan Q."/>
            <person name="Wen M."/>
            <person name="Jouanno E."/>
            <person name="Zahm M."/>
            <person name="Klopp C."/>
            <person name="Cabau C."/>
            <person name="Louis A."/>
            <person name="Berthelot C."/>
            <person name="Parey E."/>
            <person name="Roest Crollius H."/>
            <person name="Montfort J."/>
            <person name="Robinson-Rechavi M."/>
            <person name="Bouchez O."/>
            <person name="Lampietro C."/>
            <person name="Lopez Roques C."/>
            <person name="Donnadieu C."/>
            <person name="Postlethwait J."/>
            <person name="Bobe J."/>
            <person name="Verreycken H."/>
            <person name="Guiguen Y."/>
        </authorList>
    </citation>
    <scope>NUCLEOTIDE SEQUENCE [LARGE SCALE GENOMIC DNA]</scope>
    <source>
        <strain evidence="2">Up_M1</strain>
        <tissue evidence="2">Testis</tissue>
    </source>
</reference>
<evidence type="ECO:0000256" key="1">
    <source>
        <dbReference type="SAM" id="MobiDB-lite"/>
    </source>
</evidence>
<protein>
    <submittedName>
        <fullName evidence="2">Uncharacterized protein</fullName>
    </submittedName>
</protein>
<feature type="compositionally biased region" description="Polar residues" evidence="1">
    <location>
        <begin position="1"/>
        <end position="22"/>
    </location>
</feature>
<gene>
    <name evidence="2" type="ORF">UPYG_G00139170</name>
</gene>
<sequence length="93" mass="10190">MFSIQSKSSVVTQSNEDNQSCCSGREYVSSDPGELSHSTQQGLRYGFLRVLDGFVRSVILYRNGPKWETREAEGLPSGHKPPINTAPGSPTQC</sequence>
<evidence type="ECO:0000313" key="2">
    <source>
        <dbReference type="EMBL" id="KAL0984262.1"/>
    </source>
</evidence>
<feature type="region of interest" description="Disordered" evidence="1">
    <location>
        <begin position="1"/>
        <end position="38"/>
    </location>
</feature>
<evidence type="ECO:0000313" key="3">
    <source>
        <dbReference type="Proteomes" id="UP001557470"/>
    </source>
</evidence>
<dbReference type="AlphaFoldDB" id="A0ABD0XDA5"/>
<accession>A0ABD0XDA5</accession>
<keyword evidence="3" id="KW-1185">Reference proteome</keyword>